<comment type="caution">
    <text evidence="2">The sequence shown here is derived from an EMBL/GenBank/DDBJ whole genome shotgun (WGS) entry which is preliminary data.</text>
</comment>
<keyword evidence="1" id="KW-1133">Transmembrane helix</keyword>
<dbReference type="EMBL" id="VXPY01000032">
    <property type="protein sequence ID" value="MYD89682.1"/>
    <property type="molecule type" value="Genomic_DNA"/>
</dbReference>
<evidence type="ECO:0000256" key="1">
    <source>
        <dbReference type="SAM" id="Phobius"/>
    </source>
</evidence>
<evidence type="ECO:0000313" key="2">
    <source>
        <dbReference type="EMBL" id="MYD89682.1"/>
    </source>
</evidence>
<name>A0A6B1DSM4_9CHLR</name>
<reference evidence="2" key="1">
    <citation type="submission" date="2019-09" db="EMBL/GenBank/DDBJ databases">
        <title>Characterisation of the sponge microbiome using genome-centric metagenomics.</title>
        <authorList>
            <person name="Engelberts J.P."/>
            <person name="Robbins S.J."/>
            <person name="De Goeij J.M."/>
            <person name="Aranda M."/>
            <person name="Bell S.C."/>
            <person name="Webster N.S."/>
        </authorList>
    </citation>
    <scope>NUCLEOTIDE SEQUENCE</scope>
    <source>
        <strain evidence="2">SB0662_bin_9</strain>
    </source>
</reference>
<organism evidence="2">
    <name type="scientific">Caldilineaceae bacterium SB0662_bin_9</name>
    <dbReference type="NCBI Taxonomy" id="2605258"/>
    <lineage>
        <taxon>Bacteria</taxon>
        <taxon>Bacillati</taxon>
        <taxon>Chloroflexota</taxon>
        <taxon>Caldilineae</taxon>
        <taxon>Caldilineales</taxon>
        <taxon>Caldilineaceae</taxon>
    </lineage>
</organism>
<keyword evidence="1" id="KW-0472">Membrane</keyword>
<proteinExistence type="predicted"/>
<sequence length="74" mass="8298">MVDSIVTNLLASCAWAHILMGEALEVAEVMRDGNAWVVWTLLIMVLHGLKVTGRFTLEVGRFKLEVCGQVQDRR</sequence>
<gene>
    <name evidence="2" type="ORF">F4Y08_04990</name>
</gene>
<accession>A0A6B1DSM4</accession>
<feature type="transmembrane region" description="Helical" evidence="1">
    <location>
        <begin position="33"/>
        <end position="53"/>
    </location>
</feature>
<dbReference type="AlphaFoldDB" id="A0A6B1DSM4"/>
<keyword evidence="1" id="KW-0812">Transmembrane</keyword>
<protein>
    <submittedName>
        <fullName evidence="2">Uncharacterized protein</fullName>
    </submittedName>
</protein>